<comment type="caution">
    <text evidence="1">The sequence shown here is derived from an EMBL/GenBank/DDBJ whole genome shotgun (WGS) entry which is preliminary data.</text>
</comment>
<proteinExistence type="predicted"/>
<evidence type="ECO:0000313" key="1">
    <source>
        <dbReference type="EMBL" id="VBB18556.1"/>
    </source>
</evidence>
<protein>
    <submittedName>
        <fullName evidence="1">Uncharacterized protein</fullName>
    </submittedName>
</protein>
<accession>A0A5K0UBP8</accession>
<reference evidence="1 2" key="1">
    <citation type="submission" date="2018-10" db="EMBL/GenBank/DDBJ databases">
        <authorList>
            <consortium name="IHU Genomes"/>
        </authorList>
    </citation>
    <scope>NUCLEOTIDE SEQUENCE [LARGE SCALE GENOMIC DNA]</scope>
    <source>
        <strain evidence="1 2">A1</strain>
    </source>
</reference>
<sequence length="370" mass="41725">MLHSQLKTKFPNCPFVVPSNDFNKLTAPTFSEDVYDNVLMMNLIKRSYSDSVTTHYSLENDSYQDRVSNFINDLTSNGNFSKILYCSVKQTAPKYNRKLTVNFHLSAYRDINTPLIDREFTSDISWTVIPLSVDAVADKTNYTINLIPRQINSSTNTNSKSASESDVARSLDPTFYVNDSECFKIEADTLKMRTGKRSFTVRDDVEVVEKRDSFALPAIQTDSRMEFRALSSQVDLTSKTRSSAQLMRERAANPFKAYRLRNNPEAFAKSLKLDPLIRGAGDKVVETNNANYNNFRVVEPKAIFDYAYESVGVRRLNGVLRCTPSDTGKMLIGEPDASNQVGNGGLNVRFLSIMCHKGVLHITLHDIDLV</sequence>
<dbReference type="Proteomes" id="UP000594342">
    <property type="component" value="Unassembled WGS sequence"/>
</dbReference>
<gene>
    <name evidence="1" type="ORF">YASMINEVIRUS_1019</name>
</gene>
<keyword evidence="2" id="KW-1185">Reference proteome</keyword>
<evidence type="ECO:0000313" key="2">
    <source>
        <dbReference type="Proteomes" id="UP000594342"/>
    </source>
</evidence>
<dbReference type="EMBL" id="UPSH01000001">
    <property type="protein sequence ID" value="VBB18556.1"/>
    <property type="molecule type" value="Genomic_DNA"/>
</dbReference>
<name>A0A5K0UBP8_9VIRU</name>
<organism evidence="1 2">
    <name type="scientific">Yasminevirus sp. GU-2018</name>
    <dbReference type="NCBI Taxonomy" id="2420051"/>
    <lineage>
        <taxon>Viruses</taxon>
        <taxon>Varidnaviria</taxon>
        <taxon>Bamfordvirae</taxon>
        <taxon>Nucleocytoviricota</taxon>
        <taxon>Megaviricetes</taxon>
        <taxon>Imitervirales</taxon>
        <taxon>Mimiviridae</taxon>
        <taxon>Klosneuvirinae</taxon>
        <taxon>Yasminevirus</taxon>
        <taxon>Yasminevirus saudimassiliense</taxon>
    </lineage>
</organism>